<dbReference type="GO" id="GO:0005886">
    <property type="term" value="C:plasma membrane"/>
    <property type="evidence" value="ECO:0007669"/>
    <property type="project" value="TreeGrafter"/>
</dbReference>
<evidence type="ECO:0000313" key="10">
    <source>
        <dbReference type="EMBL" id="KOF73761.1"/>
    </source>
</evidence>
<evidence type="ECO:0000256" key="6">
    <source>
        <dbReference type="ARBA" id="ARBA00023136"/>
    </source>
</evidence>
<dbReference type="PROSITE" id="PS00713">
    <property type="entry name" value="NA_DICARBOXYL_SYMP_1"/>
    <property type="match status" value="1"/>
</dbReference>
<dbReference type="Pfam" id="PF00375">
    <property type="entry name" value="SDF"/>
    <property type="match status" value="1"/>
</dbReference>
<keyword evidence="7" id="KW-0325">Glycoprotein</keyword>
<dbReference type="GO" id="GO:0015175">
    <property type="term" value="F:neutral L-amino acid transmembrane transporter activity"/>
    <property type="evidence" value="ECO:0007669"/>
    <property type="project" value="TreeGrafter"/>
</dbReference>
<comment type="subcellular location">
    <subcellularLocation>
        <location evidence="1 8">Membrane</location>
        <topology evidence="1 8">Multi-pass membrane protein</topology>
    </subcellularLocation>
</comment>
<dbReference type="AlphaFoldDB" id="A0A0L8G9R0"/>
<comment type="similarity">
    <text evidence="8">Belongs to the dicarboxylate/amino acid:cation symporter (DAACS) (TC 2.A.23) family.</text>
</comment>
<evidence type="ECO:0000256" key="7">
    <source>
        <dbReference type="ARBA" id="ARBA00023180"/>
    </source>
</evidence>
<dbReference type="GO" id="GO:0005313">
    <property type="term" value="F:L-glutamate transmembrane transporter activity"/>
    <property type="evidence" value="ECO:0007669"/>
    <property type="project" value="TreeGrafter"/>
</dbReference>
<sequence>MENESSNSGKVNTHVFVSSPDEDTSRAGHLKKFGKQFGKRCLSAGKENLLLILLLGSVIFGCAVGFLVRAVRPSMMTNKREVMYLMFPGEMLMRMLRMLILPLIMSSLISGIAGLDAKTCGKMGLRTIGYFASTTIISVVTGIIMCVTIQPGSGKSSEKLKRYGSTKRVNSVDTFLDLIRSVAPTLSLLNINPDASGSVRMQPFSLLLSPFLLSVSLHVSLTVIGCMCLCVSVRKRGREKESMCV</sequence>
<dbReference type="InterPro" id="IPR036458">
    <property type="entry name" value="Na:dicarbo_symporter_sf"/>
</dbReference>
<feature type="transmembrane region" description="Helical" evidence="8">
    <location>
        <begin position="211"/>
        <end position="233"/>
    </location>
</feature>
<evidence type="ECO:0000256" key="9">
    <source>
        <dbReference type="SAM" id="MobiDB-lite"/>
    </source>
</evidence>
<keyword evidence="6 8" id="KW-0472">Membrane</keyword>
<dbReference type="InterPro" id="IPR018107">
    <property type="entry name" value="Na-dicarboxylate_symporter_CS"/>
</dbReference>
<feature type="transmembrane region" description="Helical" evidence="8">
    <location>
        <begin position="49"/>
        <end position="71"/>
    </location>
</feature>
<name>A0A0L8G9R0_OCTBM</name>
<dbReference type="GO" id="GO:0015501">
    <property type="term" value="F:glutamate:sodium symporter activity"/>
    <property type="evidence" value="ECO:0007669"/>
    <property type="project" value="TreeGrafter"/>
</dbReference>
<comment type="caution">
    <text evidence="8">Lacks conserved residue(s) required for the propagation of feature annotation.</text>
</comment>
<evidence type="ECO:0000256" key="5">
    <source>
        <dbReference type="ARBA" id="ARBA00022989"/>
    </source>
</evidence>
<reference evidence="10" key="1">
    <citation type="submission" date="2015-07" db="EMBL/GenBank/DDBJ databases">
        <title>MeaNS - Measles Nucleotide Surveillance Program.</title>
        <authorList>
            <person name="Tran T."/>
            <person name="Druce J."/>
        </authorList>
    </citation>
    <scope>NUCLEOTIDE SEQUENCE</scope>
    <source>
        <strain evidence="10">UCB-OBI-ISO-001</strain>
        <tissue evidence="10">Gonad</tissue>
    </source>
</reference>
<dbReference type="OrthoDB" id="5877963at2759"/>
<proteinExistence type="inferred from homology"/>
<feature type="transmembrane region" description="Helical" evidence="8">
    <location>
        <begin position="127"/>
        <end position="150"/>
    </location>
</feature>
<feature type="region of interest" description="Disordered" evidence="9">
    <location>
        <begin position="1"/>
        <end position="27"/>
    </location>
</feature>
<dbReference type="PANTHER" id="PTHR11958:SF63">
    <property type="entry name" value="AMINO ACID TRANSPORTER"/>
    <property type="match status" value="1"/>
</dbReference>
<feature type="compositionally biased region" description="Polar residues" evidence="9">
    <location>
        <begin position="1"/>
        <end position="11"/>
    </location>
</feature>
<evidence type="ECO:0000256" key="2">
    <source>
        <dbReference type="ARBA" id="ARBA00022448"/>
    </source>
</evidence>
<dbReference type="STRING" id="37653.A0A0L8G9R0"/>
<organism evidence="10">
    <name type="scientific">Octopus bimaculoides</name>
    <name type="common">California two-spotted octopus</name>
    <dbReference type="NCBI Taxonomy" id="37653"/>
    <lineage>
        <taxon>Eukaryota</taxon>
        <taxon>Metazoa</taxon>
        <taxon>Spiralia</taxon>
        <taxon>Lophotrochozoa</taxon>
        <taxon>Mollusca</taxon>
        <taxon>Cephalopoda</taxon>
        <taxon>Coleoidea</taxon>
        <taxon>Octopodiformes</taxon>
        <taxon>Octopoda</taxon>
        <taxon>Incirrata</taxon>
        <taxon>Octopodidae</taxon>
        <taxon>Octopus</taxon>
    </lineage>
</organism>
<dbReference type="SUPFAM" id="SSF118215">
    <property type="entry name" value="Proton glutamate symport protein"/>
    <property type="match status" value="1"/>
</dbReference>
<gene>
    <name evidence="10" type="ORF">OCBIM_22037336mg</name>
</gene>
<dbReference type="InterPro" id="IPR050746">
    <property type="entry name" value="DAACS"/>
</dbReference>
<dbReference type="EMBL" id="KQ423004">
    <property type="protein sequence ID" value="KOF73761.1"/>
    <property type="molecule type" value="Genomic_DNA"/>
</dbReference>
<dbReference type="PRINTS" id="PR00173">
    <property type="entry name" value="EDTRNSPORT"/>
</dbReference>
<keyword evidence="4 8" id="KW-0769">Symport</keyword>
<evidence type="ECO:0000256" key="8">
    <source>
        <dbReference type="RuleBase" id="RU361216"/>
    </source>
</evidence>
<keyword evidence="3 8" id="KW-0812">Transmembrane</keyword>
<keyword evidence="2 8" id="KW-0813">Transport</keyword>
<protein>
    <recommendedName>
        <fullName evidence="8">Amino acid transporter</fullName>
    </recommendedName>
</protein>
<dbReference type="Gene3D" id="1.10.3860.10">
    <property type="entry name" value="Sodium:dicarboxylate symporter"/>
    <property type="match status" value="1"/>
</dbReference>
<feature type="transmembrane region" description="Helical" evidence="8">
    <location>
        <begin position="91"/>
        <end position="115"/>
    </location>
</feature>
<dbReference type="InterPro" id="IPR001991">
    <property type="entry name" value="Na-dicarboxylate_symporter"/>
</dbReference>
<dbReference type="PANTHER" id="PTHR11958">
    <property type="entry name" value="SODIUM/DICARBOXYLATE SYMPORTER-RELATED"/>
    <property type="match status" value="1"/>
</dbReference>
<keyword evidence="5 8" id="KW-1133">Transmembrane helix</keyword>
<evidence type="ECO:0000256" key="3">
    <source>
        <dbReference type="ARBA" id="ARBA00022692"/>
    </source>
</evidence>
<evidence type="ECO:0000256" key="4">
    <source>
        <dbReference type="ARBA" id="ARBA00022847"/>
    </source>
</evidence>
<accession>A0A0L8G9R0</accession>
<evidence type="ECO:0000256" key="1">
    <source>
        <dbReference type="ARBA" id="ARBA00004141"/>
    </source>
</evidence>